<evidence type="ECO:0000256" key="1">
    <source>
        <dbReference type="SAM" id="MobiDB-lite"/>
    </source>
</evidence>
<comment type="caution">
    <text evidence="3">The sequence shown here is derived from an EMBL/GenBank/DDBJ whole genome shotgun (WGS) entry which is preliminary data.</text>
</comment>
<dbReference type="Proteomes" id="UP001401887">
    <property type="component" value="Unassembled WGS sequence"/>
</dbReference>
<feature type="transmembrane region" description="Helical" evidence="2">
    <location>
        <begin position="354"/>
        <end position="372"/>
    </location>
</feature>
<keyword evidence="2" id="KW-1133">Transmembrane helix</keyword>
<dbReference type="RefSeq" id="WP_345465254.1">
    <property type="nucleotide sequence ID" value="NZ_BAABRP010000008.1"/>
</dbReference>
<accession>A0ABP9WBY3</accession>
<evidence type="ECO:0000313" key="4">
    <source>
        <dbReference type="Proteomes" id="UP001401887"/>
    </source>
</evidence>
<feature type="transmembrane region" description="Helical" evidence="2">
    <location>
        <begin position="38"/>
        <end position="58"/>
    </location>
</feature>
<feature type="compositionally biased region" description="Pro residues" evidence="1">
    <location>
        <begin position="22"/>
        <end position="34"/>
    </location>
</feature>
<organism evidence="3 4">
    <name type="scientific">Deinococcus carri</name>
    <dbReference type="NCBI Taxonomy" id="1211323"/>
    <lineage>
        <taxon>Bacteria</taxon>
        <taxon>Thermotogati</taxon>
        <taxon>Deinococcota</taxon>
        <taxon>Deinococci</taxon>
        <taxon>Deinococcales</taxon>
        <taxon>Deinococcaceae</taxon>
        <taxon>Deinococcus</taxon>
    </lineage>
</organism>
<keyword evidence="2" id="KW-0472">Membrane</keyword>
<feature type="transmembrane region" description="Helical" evidence="2">
    <location>
        <begin position="403"/>
        <end position="419"/>
    </location>
</feature>
<evidence type="ECO:0000256" key="2">
    <source>
        <dbReference type="SAM" id="Phobius"/>
    </source>
</evidence>
<reference evidence="3 4" key="1">
    <citation type="submission" date="2024-02" db="EMBL/GenBank/DDBJ databases">
        <title>Deinococcus carri NBRC 110142.</title>
        <authorList>
            <person name="Ichikawa N."/>
            <person name="Katano-Makiyama Y."/>
            <person name="Hidaka K."/>
        </authorList>
    </citation>
    <scope>NUCLEOTIDE SEQUENCE [LARGE SCALE GENOMIC DNA]</scope>
    <source>
        <strain evidence="3 4">NBRC 110142</strain>
    </source>
</reference>
<feature type="transmembrane region" description="Helical" evidence="2">
    <location>
        <begin position="456"/>
        <end position="474"/>
    </location>
</feature>
<dbReference type="Pfam" id="PF18949">
    <property type="entry name" value="DUF5693"/>
    <property type="match status" value="1"/>
</dbReference>
<protein>
    <submittedName>
        <fullName evidence="3">Uncharacterized protein</fullName>
    </submittedName>
</protein>
<keyword evidence="2" id="KW-0812">Transmembrane</keyword>
<gene>
    <name evidence="3" type="ORF">Dcar01_02304</name>
</gene>
<proteinExistence type="predicted"/>
<feature type="transmembrane region" description="Helical" evidence="2">
    <location>
        <begin position="562"/>
        <end position="582"/>
    </location>
</feature>
<feature type="transmembrane region" description="Helical" evidence="2">
    <location>
        <begin position="494"/>
        <end position="512"/>
    </location>
</feature>
<feature type="region of interest" description="Disordered" evidence="1">
    <location>
        <begin position="1"/>
        <end position="35"/>
    </location>
</feature>
<keyword evidence="4" id="KW-1185">Reference proteome</keyword>
<sequence>MSPVTDPNPTRPPLIARESPRPLAPRSPDAPPPTRSRLTVPLLAVILLSLIPALMLAWQRVQYEQAQKTVALVMDYPAMAVQAQRVGLTPQALLDRYKALGVNGVAVYEDVIGNLVQRGDLYERRGADLAAENPGQGVNPQWVYLRALTPQGAQALRTLPGRYTIPTRTATVAGQTWLAWPTDPDFLPAGPNTALINDLKAQGLVLVYRPYDDEAVREPGADWPNVPFVAFTGDEVIGARTPERLEKIDQRLGQRLPALIEGSDQRGLDTLVETHGGARMFALNPSWQNRIGPVDTASKYGLAARERSQRLLYLRPFPTVYETEAFLKRTSDLLGHSGVKVGQPVITPFAPNDTLRWLSLLGPLAALVLLGLSYPLPRLGLTVALLAGLAALGLNGFKPFEGFALIAAITFPALGLVLRRSRVTDWFLATGLSLIGVLFVSALGANRDSVLGLEPFRGVGLTLLVPLLFVGLSFLPRQDIRQTARDIYNAPLRLGDIAVMGLGLAVFALVFLRRGNATGLGVSDTEAQVRQQLQDSIIRPRFKEVAGHPLALLGLSGVLPGYFSLLLLLGGVVGQASILNTFSHFHTPLLISAARVFIGLGVGLLLGLIAIPVVQFLLRFWNTHGTRRTTPEAQA</sequence>
<feature type="transmembrane region" description="Helical" evidence="2">
    <location>
        <begin position="426"/>
        <end position="444"/>
    </location>
</feature>
<feature type="transmembrane region" description="Helical" evidence="2">
    <location>
        <begin position="594"/>
        <end position="618"/>
    </location>
</feature>
<dbReference type="InterPro" id="IPR043748">
    <property type="entry name" value="DUF5693"/>
</dbReference>
<dbReference type="EMBL" id="BAABRP010000008">
    <property type="protein sequence ID" value="GAA5513563.1"/>
    <property type="molecule type" value="Genomic_DNA"/>
</dbReference>
<name>A0ABP9WBY3_9DEIO</name>
<evidence type="ECO:0000313" key="3">
    <source>
        <dbReference type="EMBL" id="GAA5513563.1"/>
    </source>
</evidence>